<dbReference type="OrthoDB" id="766804at2"/>
<organism evidence="1 2">
    <name type="scientific">Fluviibacter phosphoraccumulans</name>
    <dbReference type="NCBI Taxonomy" id="1751046"/>
    <lineage>
        <taxon>Bacteria</taxon>
        <taxon>Pseudomonadati</taxon>
        <taxon>Pseudomonadota</taxon>
        <taxon>Betaproteobacteria</taxon>
        <taxon>Rhodocyclales</taxon>
        <taxon>Fluviibacteraceae</taxon>
        <taxon>Fluviibacter</taxon>
    </lineage>
</organism>
<dbReference type="EMBL" id="AP022345">
    <property type="protein sequence ID" value="BBU69320.1"/>
    <property type="molecule type" value="Genomic_DNA"/>
</dbReference>
<keyword evidence="2" id="KW-1185">Reference proteome</keyword>
<protein>
    <submittedName>
        <fullName evidence="1">Uncharacterized protein</fullName>
    </submittedName>
</protein>
<reference evidence="2" key="1">
    <citation type="submission" date="2020-01" db="EMBL/GenBank/DDBJ databases">
        <title>Phosphoaccumulans saitamaens gen. nov., sp. nov., a polyphosphate accumulating bacterium isolated from surface river water.</title>
        <authorList>
            <person name="Watanabe K."/>
            <person name="Suda W."/>
        </authorList>
    </citation>
    <scope>NUCLEOTIDE SEQUENCE [LARGE SCALE GENOMIC DNA]</scope>
    <source>
        <strain evidence="2">ICHIAU1</strain>
    </source>
</reference>
<sequence length="297" mass="32199">MSQPIVLQLQELASDSDHDIADLLRKALVVATKLQLADFKKWVLSELNGYDDQNTIPEYRQIKGDLRVENPFHGLIPFIINQPEIREIVTKILVHESVSSIQKLTDADENGSICFFFSPEKEAALMQMQGGLSPLRPVRVVGSNQLISILNAVRTRMLEWALSLEAEGIIGDELTFSAQERNLAMTSKTIQIENFQGVLGDVHGGSLSQVNNITVNPGDLSSLVNYLEQNGVPPAAINELEQAVRDDPVPKSAHALGSKVSAWIGKMVGLAASGAWEVSVGTAGSLLAAAVSKFYGL</sequence>
<dbReference type="AlphaFoldDB" id="A0A679IC55"/>
<dbReference type="Proteomes" id="UP000463961">
    <property type="component" value="Chromosome"/>
</dbReference>
<evidence type="ECO:0000313" key="1">
    <source>
        <dbReference type="EMBL" id="BBU69320.1"/>
    </source>
</evidence>
<dbReference type="Pfam" id="PF18864">
    <property type="entry name" value="AbiTii"/>
    <property type="match status" value="1"/>
</dbReference>
<evidence type="ECO:0000313" key="2">
    <source>
        <dbReference type="Proteomes" id="UP000463961"/>
    </source>
</evidence>
<dbReference type="InterPro" id="IPR041304">
    <property type="entry name" value="AbiTii"/>
</dbReference>
<name>A0A679IC55_9RHOO</name>
<accession>A0A679IC55</accession>
<proteinExistence type="predicted"/>
<gene>
    <name evidence="1" type="ORF">ICHIAU1_16030</name>
</gene>
<dbReference type="RefSeq" id="WP_162071302.1">
    <property type="nucleotide sequence ID" value="NZ_AP019011.1"/>
</dbReference>